<protein>
    <submittedName>
        <fullName evidence="3">PAS domain S-box-containing protein/diguanylate cyclase (GGDEF) domain-containing protein</fullName>
    </submittedName>
</protein>
<dbReference type="Pfam" id="PF00990">
    <property type="entry name" value="GGDEF"/>
    <property type="match status" value="1"/>
</dbReference>
<dbReference type="PANTHER" id="PTHR46663">
    <property type="entry name" value="DIGUANYLATE CYCLASE DGCT-RELATED"/>
    <property type="match status" value="1"/>
</dbReference>
<dbReference type="PANTHER" id="PTHR46663:SF4">
    <property type="entry name" value="DIGUANYLATE CYCLASE DGCT-RELATED"/>
    <property type="match status" value="1"/>
</dbReference>
<dbReference type="PROSITE" id="PS50887">
    <property type="entry name" value="GGDEF"/>
    <property type="match status" value="1"/>
</dbReference>
<dbReference type="Pfam" id="PF13426">
    <property type="entry name" value="PAS_9"/>
    <property type="match status" value="1"/>
</dbReference>
<accession>A0A239L6M8</accession>
<dbReference type="InterPro" id="IPR035965">
    <property type="entry name" value="PAS-like_dom_sf"/>
</dbReference>
<dbReference type="RefSeq" id="WP_245845120.1">
    <property type="nucleotide sequence ID" value="NZ_FZOT01000019.1"/>
</dbReference>
<dbReference type="Gene3D" id="3.30.450.20">
    <property type="entry name" value="PAS domain"/>
    <property type="match status" value="1"/>
</dbReference>
<gene>
    <name evidence="3" type="ORF">SAMN06265795_11961</name>
</gene>
<evidence type="ECO:0000313" key="4">
    <source>
        <dbReference type="Proteomes" id="UP000198284"/>
    </source>
</evidence>
<dbReference type="GO" id="GO:0003824">
    <property type="term" value="F:catalytic activity"/>
    <property type="evidence" value="ECO:0007669"/>
    <property type="project" value="UniProtKB-ARBA"/>
</dbReference>
<evidence type="ECO:0000259" key="2">
    <source>
        <dbReference type="PROSITE" id="PS50887"/>
    </source>
</evidence>
<evidence type="ECO:0000313" key="3">
    <source>
        <dbReference type="EMBL" id="SNT25513.1"/>
    </source>
</evidence>
<dbReference type="InterPro" id="IPR029787">
    <property type="entry name" value="Nucleotide_cyclase"/>
</dbReference>
<dbReference type="CDD" id="cd00130">
    <property type="entry name" value="PAS"/>
    <property type="match status" value="1"/>
</dbReference>
<dbReference type="NCBIfam" id="TIGR00229">
    <property type="entry name" value="sensory_box"/>
    <property type="match status" value="1"/>
</dbReference>
<dbReference type="NCBIfam" id="TIGR00254">
    <property type="entry name" value="GGDEF"/>
    <property type="match status" value="1"/>
</dbReference>
<feature type="domain" description="GGDEF" evidence="2">
    <location>
        <begin position="300"/>
        <end position="433"/>
    </location>
</feature>
<reference evidence="3 4" key="1">
    <citation type="submission" date="2017-06" db="EMBL/GenBank/DDBJ databases">
        <authorList>
            <person name="Kim H.J."/>
            <person name="Triplett B.A."/>
        </authorList>
    </citation>
    <scope>NUCLEOTIDE SEQUENCE [LARGE SCALE GENOMIC DNA]</scope>
    <source>
        <strain evidence="3 4">U15</strain>
    </source>
</reference>
<dbReference type="PROSITE" id="PS50112">
    <property type="entry name" value="PAS"/>
    <property type="match status" value="1"/>
</dbReference>
<dbReference type="SUPFAM" id="SSF55073">
    <property type="entry name" value="Nucleotide cyclase"/>
    <property type="match status" value="1"/>
</dbReference>
<dbReference type="InterPro" id="IPR000014">
    <property type="entry name" value="PAS"/>
</dbReference>
<dbReference type="InterPro" id="IPR000160">
    <property type="entry name" value="GGDEF_dom"/>
</dbReference>
<dbReference type="AlphaFoldDB" id="A0A239L6M8"/>
<dbReference type="Proteomes" id="UP000198284">
    <property type="component" value="Unassembled WGS sequence"/>
</dbReference>
<dbReference type="Gene3D" id="3.30.70.270">
    <property type="match status" value="1"/>
</dbReference>
<dbReference type="InterPro" id="IPR043128">
    <property type="entry name" value="Rev_trsase/Diguanyl_cyclase"/>
</dbReference>
<dbReference type="FunFam" id="3.30.70.270:FF:000001">
    <property type="entry name" value="Diguanylate cyclase domain protein"/>
    <property type="match status" value="1"/>
</dbReference>
<proteinExistence type="predicted"/>
<sequence>MSDHTELHDAHEALLQFLYLAPVGLVQMTLDGRVTMLNPLSAQLLMPLARQGDGLSNLFDTLEPIAPELRYMAVSFQPPRGTICEGYRLQVSAGVPGREDAQVLSITLVKLDPKRLMVVISDVSLAVKRERMLRQNEAWFNAVMVGVADYALITLDAKGDVSEWNPSIGRLTGLTAQDVCGHNVAVLYPGDCMTADRVLDRLREADANGWSLDEGWHLRADGSRFWGSSMITPLQQKTADDGSLISSGYALIVRDITEKRKSAESLLHSISCDHLTGIANRRAFFEAAELELRRHQRVPRPISLLLIDADHFKQINDDHGHAMGDTVLQKLALILTQSVRGIDVVARVGGEEFAVLLPSTWMDEAVDIAERIRKVVEMQSINVGGADLRYTVSIGVSVISSTITSLGELMDAADKALYLAKRSGRNQVRTLADLPRTAFGLEAFSESV</sequence>
<dbReference type="InterPro" id="IPR052163">
    <property type="entry name" value="DGC-Regulatory_Protein"/>
</dbReference>
<dbReference type="EMBL" id="FZOT01000019">
    <property type="protein sequence ID" value="SNT25513.1"/>
    <property type="molecule type" value="Genomic_DNA"/>
</dbReference>
<dbReference type="SMART" id="SM00091">
    <property type="entry name" value="PAS"/>
    <property type="match status" value="1"/>
</dbReference>
<dbReference type="CDD" id="cd01949">
    <property type="entry name" value="GGDEF"/>
    <property type="match status" value="1"/>
</dbReference>
<dbReference type="SUPFAM" id="SSF55785">
    <property type="entry name" value="PYP-like sensor domain (PAS domain)"/>
    <property type="match status" value="1"/>
</dbReference>
<dbReference type="SMART" id="SM00267">
    <property type="entry name" value="GGDEF"/>
    <property type="match status" value="1"/>
</dbReference>
<organism evidence="3 4">
    <name type="scientific">Noviherbaspirillum humi</name>
    <dbReference type="NCBI Taxonomy" id="1688639"/>
    <lineage>
        <taxon>Bacteria</taxon>
        <taxon>Pseudomonadati</taxon>
        <taxon>Pseudomonadota</taxon>
        <taxon>Betaproteobacteria</taxon>
        <taxon>Burkholderiales</taxon>
        <taxon>Oxalobacteraceae</taxon>
        <taxon>Noviherbaspirillum</taxon>
    </lineage>
</organism>
<name>A0A239L6M8_9BURK</name>
<feature type="domain" description="PAS" evidence="1">
    <location>
        <begin position="152"/>
        <end position="206"/>
    </location>
</feature>
<evidence type="ECO:0000259" key="1">
    <source>
        <dbReference type="PROSITE" id="PS50112"/>
    </source>
</evidence>
<keyword evidence="4" id="KW-1185">Reference proteome</keyword>